<evidence type="ECO:0000313" key="1">
    <source>
        <dbReference type="EMBL" id="KAJ0021074.1"/>
    </source>
</evidence>
<protein>
    <submittedName>
        <fullName evidence="1">Uncharacterized protein</fullName>
    </submittedName>
</protein>
<reference evidence="2" key="1">
    <citation type="journal article" date="2023" name="G3 (Bethesda)">
        <title>Genome assembly and association tests identify interacting loci associated with vigor, precocity, and sex in interspecific pistachio rootstocks.</title>
        <authorList>
            <person name="Palmer W."/>
            <person name="Jacygrad E."/>
            <person name="Sagayaradj S."/>
            <person name="Cavanaugh K."/>
            <person name="Han R."/>
            <person name="Bertier L."/>
            <person name="Beede B."/>
            <person name="Kafkas S."/>
            <person name="Golino D."/>
            <person name="Preece J."/>
            <person name="Michelmore R."/>
        </authorList>
    </citation>
    <scope>NUCLEOTIDE SEQUENCE [LARGE SCALE GENOMIC DNA]</scope>
</reference>
<evidence type="ECO:0000313" key="2">
    <source>
        <dbReference type="Proteomes" id="UP001163603"/>
    </source>
</evidence>
<gene>
    <name evidence="1" type="ORF">Pint_31222</name>
</gene>
<name>A0ACC0XRB5_9ROSI</name>
<keyword evidence="2" id="KW-1185">Reference proteome</keyword>
<dbReference type="EMBL" id="CM047746">
    <property type="protein sequence ID" value="KAJ0021074.1"/>
    <property type="molecule type" value="Genomic_DNA"/>
</dbReference>
<sequence length="87" mass="10092">MFLGWCNEIAQEFGVFHLIFIAGGGFGFAWYYSFWINLPHRHTDPDEFVLPDFPEASTFHVTQMEKVLRVVDGSESTTVSRREELFS</sequence>
<proteinExistence type="predicted"/>
<dbReference type="Proteomes" id="UP001163603">
    <property type="component" value="Chromosome 11"/>
</dbReference>
<comment type="caution">
    <text evidence="1">The sequence shown here is derived from an EMBL/GenBank/DDBJ whole genome shotgun (WGS) entry which is preliminary data.</text>
</comment>
<accession>A0ACC0XRB5</accession>
<organism evidence="1 2">
    <name type="scientific">Pistacia integerrima</name>
    <dbReference type="NCBI Taxonomy" id="434235"/>
    <lineage>
        <taxon>Eukaryota</taxon>
        <taxon>Viridiplantae</taxon>
        <taxon>Streptophyta</taxon>
        <taxon>Embryophyta</taxon>
        <taxon>Tracheophyta</taxon>
        <taxon>Spermatophyta</taxon>
        <taxon>Magnoliopsida</taxon>
        <taxon>eudicotyledons</taxon>
        <taxon>Gunneridae</taxon>
        <taxon>Pentapetalae</taxon>
        <taxon>rosids</taxon>
        <taxon>malvids</taxon>
        <taxon>Sapindales</taxon>
        <taxon>Anacardiaceae</taxon>
        <taxon>Pistacia</taxon>
    </lineage>
</organism>